<dbReference type="SUPFAM" id="SSF63867">
    <property type="entry name" value="MoeA C-terminal domain-like"/>
    <property type="match status" value="1"/>
</dbReference>
<dbReference type="Gene3D" id="2.40.340.10">
    <property type="entry name" value="MoeA, C-terminal, domain IV"/>
    <property type="match status" value="1"/>
</dbReference>
<dbReference type="Gene3D" id="3.40.980.10">
    <property type="entry name" value="MoaB/Mog-like domain"/>
    <property type="match status" value="1"/>
</dbReference>
<dbReference type="SUPFAM" id="SSF63882">
    <property type="entry name" value="MoeA N-terminal region -like"/>
    <property type="match status" value="1"/>
</dbReference>
<protein>
    <recommendedName>
        <fullName evidence="11">Molybdopterin molybdenumtransferase</fullName>
        <ecNumber evidence="11">2.10.1.1</ecNumber>
    </recommendedName>
</protein>
<evidence type="ECO:0000256" key="9">
    <source>
        <dbReference type="ARBA" id="ARBA00023150"/>
    </source>
</evidence>
<dbReference type="UniPathway" id="UPA00344"/>
<dbReference type="Pfam" id="PF03453">
    <property type="entry name" value="MoeA_N"/>
    <property type="match status" value="1"/>
</dbReference>
<dbReference type="InterPro" id="IPR036425">
    <property type="entry name" value="MoaB/Mog-like_dom_sf"/>
</dbReference>
<feature type="compositionally biased region" description="Polar residues" evidence="12">
    <location>
        <begin position="1"/>
        <end position="10"/>
    </location>
</feature>
<dbReference type="InterPro" id="IPR036135">
    <property type="entry name" value="MoeA_linker/N_sf"/>
</dbReference>
<dbReference type="NCBIfam" id="TIGR00177">
    <property type="entry name" value="molyb_syn"/>
    <property type="match status" value="1"/>
</dbReference>
<proteinExistence type="inferred from homology"/>
<dbReference type="EC" id="2.10.1.1" evidence="11"/>
<accession>B9BZL2</accession>
<evidence type="ECO:0000256" key="7">
    <source>
        <dbReference type="ARBA" id="ARBA00022723"/>
    </source>
</evidence>
<dbReference type="FunFam" id="3.40.980.10:FF:000004">
    <property type="entry name" value="Molybdopterin molybdenumtransferase"/>
    <property type="match status" value="1"/>
</dbReference>
<gene>
    <name evidence="14" type="ORF">BURMUCGD2_2660</name>
</gene>
<dbReference type="InterPro" id="IPR038987">
    <property type="entry name" value="MoeA-like"/>
</dbReference>
<keyword evidence="9 11" id="KW-0501">Molybdenum cofactor biosynthesis</keyword>
<sequence>MRRSPTMITQPSPAPRAAPDSDLPLSLADAQALACRFATPVAASESVPLRDALHRVLAADVRAPFDIPAYDNSAMDGYAFDGGACASAHGDVAMRVVGTALAGHPFDGAVPAGACVRIMTGAPMPAGCDTVIPQERVHVDDDGIRFAAREIARGANCRKAGEDLARGACALAAGRILRAADIGLLASFGIAHVTVRRRVRVAVFSTGDELREPGAALERGALYDSNRAMLIAMLEQLHVDVLDLGIVRDDPAALEAALRDAVARDADAVITSGGVSVGEADFTRDVMARLGEVTFASLALRPGRPLAVGTLARGDGAPGHALFFGLPGNPVASAVTFDAIVRAALLTLAGACVPPPAMYTAYTTQALKKRAGRTEYLRGIATRAADGRWHVAPAGSQSSASLSGLAAANCFIVLGHDAAAVDAGAPVDILPFGSLI</sequence>
<evidence type="ECO:0000256" key="11">
    <source>
        <dbReference type="RuleBase" id="RU365090"/>
    </source>
</evidence>
<reference evidence="14 15" key="1">
    <citation type="journal article" date="2012" name="J. Bacteriol.">
        <title>Draft Genome Sequence Determination for Cystic Fibrosis and Chronic Granulomatous Disease Burkholderia multivorans Isolates.</title>
        <authorList>
            <person name="Varga J.J."/>
            <person name="Losada L."/>
            <person name="Zelazny A.M."/>
            <person name="Brinkac L."/>
            <person name="Harkins D."/>
            <person name="Radune D."/>
            <person name="Hostetler J."/>
            <person name="Sampaio E.P."/>
            <person name="Ronning C.M."/>
            <person name="Nierman W.C."/>
            <person name="Greenberg D.E."/>
            <person name="Holland S.M."/>
            <person name="Goldberg J.B."/>
        </authorList>
    </citation>
    <scope>NUCLEOTIDE SEQUENCE [LARGE SCALE GENOMIC DNA]</scope>
    <source>
        <strain evidence="14 15">CGD2</strain>
    </source>
</reference>
<dbReference type="Gene3D" id="3.90.105.10">
    <property type="entry name" value="Molybdopterin biosynthesis moea protein, domain 2"/>
    <property type="match status" value="1"/>
</dbReference>
<evidence type="ECO:0000256" key="10">
    <source>
        <dbReference type="ARBA" id="ARBA00047317"/>
    </source>
</evidence>
<dbReference type="SUPFAM" id="SSF53218">
    <property type="entry name" value="Molybdenum cofactor biosynthesis proteins"/>
    <property type="match status" value="1"/>
</dbReference>
<dbReference type="InterPro" id="IPR036688">
    <property type="entry name" value="MoeA_C_domain_IV_sf"/>
</dbReference>
<dbReference type="PANTHER" id="PTHR10192">
    <property type="entry name" value="MOLYBDOPTERIN BIOSYNTHESIS PROTEIN"/>
    <property type="match status" value="1"/>
</dbReference>
<dbReference type="Proteomes" id="UP000004535">
    <property type="component" value="Unassembled WGS sequence"/>
</dbReference>
<dbReference type="Pfam" id="PF00994">
    <property type="entry name" value="MoCF_biosynth"/>
    <property type="match status" value="1"/>
</dbReference>
<keyword evidence="8 11" id="KW-0460">Magnesium</keyword>
<dbReference type="InterPro" id="IPR005110">
    <property type="entry name" value="MoeA_linker/N"/>
</dbReference>
<keyword evidence="6 11" id="KW-0808">Transferase</keyword>
<evidence type="ECO:0000313" key="15">
    <source>
        <dbReference type="Proteomes" id="UP000004535"/>
    </source>
</evidence>
<comment type="catalytic activity">
    <reaction evidence="10">
        <text>adenylyl-molybdopterin + molybdate = Mo-molybdopterin + AMP + H(+)</text>
        <dbReference type="Rhea" id="RHEA:35047"/>
        <dbReference type="ChEBI" id="CHEBI:15378"/>
        <dbReference type="ChEBI" id="CHEBI:36264"/>
        <dbReference type="ChEBI" id="CHEBI:62727"/>
        <dbReference type="ChEBI" id="CHEBI:71302"/>
        <dbReference type="ChEBI" id="CHEBI:456215"/>
        <dbReference type="EC" id="2.10.1.1"/>
    </reaction>
</comment>
<feature type="domain" description="MoaB/Mog" evidence="13">
    <location>
        <begin position="202"/>
        <end position="347"/>
    </location>
</feature>
<dbReference type="GO" id="GO:0061599">
    <property type="term" value="F:molybdopterin molybdotransferase activity"/>
    <property type="evidence" value="ECO:0007669"/>
    <property type="project" value="UniProtKB-UniRule"/>
</dbReference>
<comment type="caution">
    <text evidence="14">The sequence shown here is derived from an EMBL/GenBank/DDBJ whole genome shotgun (WGS) entry which is preliminary data.</text>
</comment>
<evidence type="ECO:0000256" key="2">
    <source>
        <dbReference type="ARBA" id="ARBA00002901"/>
    </source>
</evidence>
<dbReference type="PANTHER" id="PTHR10192:SF5">
    <property type="entry name" value="GEPHYRIN"/>
    <property type="match status" value="1"/>
</dbReference>
<dbReference type="CDD" id="cd00887">
    <property type="entry name" value="MoeA"/>
    <property type="match status" value="1"/>
</dbReference>
<dbReference type="SMART" id="SM00852">
    <property type="entry name" value="MoCF_biosynth"/>
    <property type="match status" value="1"/>
</dbReference>
<comment type="similarity">
    <text evidence="4 11">Belongs to the MoeA family.</text>
</comment>
<evidence type="ECO:0000256" key="6">
    <source>
        <dbReference type="ARBA" id="ARBA00022679"/>
    </source>
</evidence>
<dbReference type="AlphaFoldDB" id="B9BZL2"/>
<dbReference type="GO" id="GO:0006777">
    <property type="term" value="P:Mo-molybdopterin cofactor biosynthetic process"/>
    <property type="evidence" value="ECO:0007669"/>
    <property type="project" value="UniProtKB-UniRule"/>
</dbReference>
<evidence type="ECO:0000259" key="13">
    <source>
        <dbReference type="SMART" id="SM00852"/>
    </source>
</evidence>
<evidence type="ECO:0000256" key="12">
    <source>
        <dbReference type="SAM" id="MobiDB-lite"/>
    </source>
</evidence>
<comment type="pathway">
    <text evidence="3 11">Cofactor biosynthesis; molybdopterin biosynthesis.</text>
</comment>
<dbReference type="GO" id="GO:0005829">
    <property type="term" value="C:cytosol"/>
    <property type="evidence" value="ECO:0007669"/>
    <property type="project" value="TreeGrafter"/>
</dbReference>
<keyword evidence="5 11" id="KW-0500">Molybdenum</keyword>
<dbReference type="EMBL" id="ACFC01000022">
    <property type="protein sequence ID" value="EEE03709.1"/>
    <property type="molecule type" value="Genomic_DNA"/>
</dbReference>
<feature type="region of interest" description="Disordered" evidence="12">
    <location>
        <begin position="1"/>
        <end position="21"/>
    </location>
</feature>
<evidence type="ECO:0000313" key="14">
    <source>
        <dbReference type="EMBL" id="EEE03709.1"/>
    </source>
</evidence>
<dbReference type="Pfam" id="PF03454">
    <property type="entry name" value="MoeA_C"/>
    <property type="match status" value="1"/>
</dbReference>
<dbReference type="InterPro" id="IPR001453">
    <property type="entry name" value="MoaB/Mog_dom"/>
</dbReference>
<dbReference type="Gene3D" id="2.170.190.11">
    <property type="entry name" value="Molybdopterin biosynthesis moea protein, domain 3"/>
    <property type="match status" value="1"/>
</dbReference>
<dbReference type="NCBIfam" id="NF045515">
    <property type="entry name" value="Glp_gephyrin"/>
    <property type="match status" value="1"/>
</dbReference>
<dbReference type="GO" id="GO:0046872">
    <property type="term" value="F:metal ion binding"/>
    <property type="evidence" value="ECO:0007669"/>
    <property type="project" value="UniProtKB-UniRule"/>
</dbReference>
<evidence type="ECO:0000256" key="4">
    <source>
        <dbReference type="ARBA" id="ARBA00010763"/>
    </source>
</evidence>
<dbReference type="InterPro" id="IPR005111">
    <property type="entry name" value="MoeA_C_domain_IV"/>
</dbReference>
<comment type="function">
    <text evidence="2 11">Catalyzes the insertion of molybdate into adenylated molybdopterin with the concomitant release of AMP.</text>
</comment>
<keyword evidence="7 11" id="KW-0479">Metal-binding</keyword>
<comment type="cofactor">
    <cofactor evidence="1 11">
        <name>Mg(2+)</name>
        <dbReference type="ChEBI" id="CHEBI:18420"/>
    </cofactor>
</comment>
<evidence type="ECO:0000256" key="8">
    <source>
        <dbReference type="ARBA" id="ARBA00022842"/>
    </source>
</evidence>
<organism evidence="14 15">
    <name type="scientific">Burkholderia multivorans CGD2</name>
    <dbReference type="NCBI Taxonomy" id="513052"/>
    <lineage>
        <taxon>Bacteria</taxon>
        <taxon>Pseudomonadati</taxon>
        <taxon>Pseudomonadota</taxon>
        <taxon>Betaproteobacteria</taxon>
        <taxon>Burkholderiales</taxon>
        <taxon>Burkholderiaceae</taxon>
        <taxon>Burkholderia</taxon>
        <taxon>Burkholderia cepacia complex</taxon>
    </lineage>
</organism>
<evidence type="ECO:0000256" key="5">
    <source>
        <dbReference type="ARBA" id="ARBA00022505"/>
    </source>
</evidence>
<evidence type="ECO:0000256" key="3">
    <source>
        <dbReference type="ARBA" id="ARBA00005046"/>
    </source>
</evidence>
<evidence type="ECO:0000256" key="1">
    <source>
        <dbReference type="ARBA" id="ARBA00001946"/>
    </source>
</evidence>
<name>B9BZL2_9BURK</name>